<dbReference type="Gramene" id="mRNA:HanXRQr2_Chr02g0056021">
    <property type="protein sequence ID" value="mRNA:HanXRQr2_Chr02g0056021"/>
    <property type="gene ID" value="HanXRQr2_Chr02g0056021"/>
</dbReference>
<reference evidence="1" key="2">
    <citation type="submission" date="2020-06" db="EMBL/GenBank/DDBJ databases">
        <title>Helianthus annuus Genome sequencing and assembly Release 2.</title>
        <authorList>
            <person name="Gouzy J."/>
            <person name="Langlade N."/>
            <person name="Munos S."/>
        </authorList>
    </citation>
    <scope>NUCLEOTIDE SEQUENCE</scope>
    <source>
        <tissue evidence="1">Leaves</tissue>
    </source>
</reference>
<gene>
    <name evidence="1" type="ORF">HanXRQr2_Chr02g0056021</name>
</gene>
<sequence>MHPHKCTVLKTSSQTFSDLAFDDKVAVECLLWWKAYLQNVLLEKAGWYLEPFTESKLSSHWDVFLF</sequence>
<organism evidence="1 2">
    <name type="scientific">Helianthus annuus</name>
    <name type="common">Common sunflower</name>
    <dbReference type="NCBI Taxonomy" id="4232"/>
    <lineage>
        <taxon>Eukaryota</taxon>
        <taxon>Viridiplantae</taxon>
        <taxon>Streptophyta</taxon>
        <taxon>Embryophyta</taxon>
        <taxon>Tracheophyta</taxon>
        <taxon>Spermatophyta</taxon>
        <taxon>Magnoliopsida</taxon>
        <taxon>eudicotyledons</taxon>
        <taxon>Gunneridae</taxon>
        <taxon>Pentapetalae</taxon>
        <taxon>asterids</taxon>
        <taxon>campanulids</taxon>
        <taxon>Asterales</taxon>
        <taxon>Asteraceae</taxon>
        <taxon>Asteroideae</taxon>
        <taxon>Heliantheae alliance</taxon>
        <taxon>Heliantheae</taxon>
        <taxon>Helianthus</taxon>
    </lineage>
</organism>
<dbReference type="EMBL" id="MNCJ02000317">
    <property type="protein sequence ID" value="KAF5817691.1"/>
    <property type="molecule type" value="Genomic_DNA"/>
</dbReference>
<accession>A0A9K3JL62</accession>
<proteinExistence type="predicted"/>
<reference evidence="1" key="1">
    <citation type="journal article" date="2017" name="Nature">
        <title>The sunflower genome provides insights into oil metabolism, flowering and Asterid evolution.</title>
        <authorList>
            <person name="Badouin H."/>
            <person name="Gouzy J."/>
            <person name="Grassa C.J."/>
            <person name="Murat F."/>
            <person name="Staton S.E."/>
            <person name="Cottret L."/>
            <person name="Lelandais-Briere C."/>
            <person name="Owens G.L."/>
            <person name="Carrere S."/>
            <person name="Mayjonade B."/>
            <person name="Legrand L."/>
            <person name="Gill N."/>
            <person name="Kane N.C."/>
            <person name="Bowers J.E."/>
            <person name="Hubner S."/>
            <person name="Bellec A."/>
            <person name="Berard A."/>
            <person name="Berges H."/>
            <person name="Blanchet N."/>
            <person name="Boniface M.C."/>
            <person name="Brunel D."/>
            <person name="Catrice O."/>
            <person name="Chaidir N."/>
            <person name="Claudel C."/>
            <person name="Donnadieu C."/>
            <person name="Faraut T."/>
            <person name="Fievet G."/>
            <person name="Helmstetter N."/>
            <person name="King M."/>
            <person name="Knapp S.J."/>
            <person name="Lai Z."/>
            <person name="Le Paslier M.C."/>
            <person name="Lippi Y."/>
            <person name="Lorenzon L."/>
            <person name="Mandel J.R."/>
            <person name="Marage G."/>
            <person name="Marchand G."/>
            <person name="Marquand E."/>
            <person name="Bret-Mestries E."/>
            <person name="Morien E."/>
            <person name="Nambeesan S."/>
            <person name="Nguyen T."/>
            <person name="Pegot-Espagnet P."/>
            <person name="Pouilly N."/>
            <person name="Raftis F."/>
            <person name="Sallet E."/>
            <person name="Schiex T."/>
            <person name="Thomas J."/>
            <person name="Vandecasteele C."/>
            <person name="Vares D."/>
            <person name="Vear F."/>
            <person name="Vautrin S."/>
            <person name="Crespi M."/>
            <person name="Mangin B."/>
            <person name="Burke J.M."/>
            <person name="Salse J."/>
            <person name="Munos S."/>
            <person name="Vincourt P."/>
            <person name="Rieseberg L.H."/>
            <person name="Langlade N.B."/>
        </authorList>
    </citation>
    <scope>NUCLEOTIDE SEQUENCE</scope>
    <source>
        <tissue evidence="1">Leaves</tissue>
    </source>
</reference>
<keyword evidence="2" id="KW-1185">Reference proteome</keyword>
<evidence type="ECO:0000313" key="2">
    <source>
        <dbReference type="Proteomes" id="UP000215914"/>
    </source>
</evidence>
<dbReference type="Proteomes" id="UP000215914">
    <property type="component" value="Unassembled WGS sequence"/>
</dbReference>
<comment type="caution">
    <text evidence="1">The sequence shown here is derived from an EMBL/GenBank/DDBJ whole genome shotgun (WGS) entry which is preliminary data.</text>
</comment>
<protein>
    <submittedName>
        <fullName evidence="1">Uncharacterized protein</fullName>
    </submittedName>
</protein>
<name>A0A9K3JL62_HELAN</name>
<dbReference type="AlphaFoldDB" id="A0A9K3JL62"/>
<evidence type="ECO:0000313" key="1">
    <source>
        <dbReference type="EMBL" id="KAF5817691.1"/>
    </source>
</evidence>